<dbReference type="Pfam" id="PF02151">
    <property type="entry name" value="UVR"/>
    <property type="match status" value="1"/>
</dbReference>
<comment type="similarity">
    <text evidence="7">Belongs to the UvrC family.</text>
</comment>
<evidence type="ECO:0000313" key="12">
    <source>
        <dbReference type="Proteomes" id="UP001595916"/>
    </source>
</evidence>
<dbReference type="InterPro" id="IPR036876">
    <property type="entry name" value="UVR_dom_sf"/>
</dbReference>
<dbReference type="HAMAP" id="MF_00203">
    <property type="entry name" value="UvrC"/>
    <property type="match status" value="1"/>
</dbReference>
<organism evidence="11 12">
    <name type="scientific">Filifactor villosus</name>
    <dbReference type="NCBI Taxonomy" id="29374"/>
    <lineage>
        <taxon>Bacteria</taxon>
        <taxon>Bacillati</taxon>
        <taxon>Bacillota</taxon>
        <taxon>Clostridia</taxon>
        <taxon>Peptostreptococcales</taxon>
        <taxon>Filifactoraceae</taxon>
        <taxon>Filifactor</taxon>
    </lineage>
</organism>
<keyword evidence="6 7" id="KW-0742">SOS response</keyword>
<feature type="domain" description="UVR" evidence="8">
    <location>
        <begin position="206"/>
        <end position="241"/>
    </location>
</feature>
<sequence length="607" mass="71269">MTEKIQKLIKTLPAMPGVYLMKNDRDKVIYVGKAISLKNRVSQYFRKSGHTDPKVNAMVRNVEYFDYIVTDTEMEALILENNLIKEYDPPYNILLRDDKTYPYIKVTVKETYPRVIKTRKIAKDDSRYFGPYTNVFALNDILDMLQEIYPIRTCKRDIERSIEKKERPCLNYYIHRCIGPCTGHVSQEEYREMIDEILLFLQGKSDEVMKLVKEKMKKAADELRFEEAARLRDKFKAIETLRETQKIVFVTSTKHQDYISYYEEKDNLMIQLFYIRDGKLLGSDRFYYKNLEQSVEDTLASFIKQFYINANFIPEEVYIEEEFEDRSLLEELLSKKKGKKVSFHIPHRGEKRKLLDLVRKNAEQNYIKENNISDLKKRKEMQLLEELRGLLKLEDLPERIEVFDISNIAGVDSVGGQVVYLNGKKAPKEYRRYRIKTVVGPDDYASLKEVIERRVGHGNLPDLFLMDGGKGQVSVIRKTLDDLGVEVPVFGLYKDDRHRTKGICSEEELFEVDKRSELFRFITSIQDEVHRFAISYHRSLREKNISKSELDRIEGVGPKKKMILLKEFKSVKEIRTKTQEELSKVKGIDKKTAANIVNYFQKGGDRA</sequence>
<dbReference type="Gene3D" id="3.30.420.340">
    <property type="entry name" value="UvrC, RNAse H endonuclease domain"/>
    <property type="match status" value="1"/>
</dbReference>
<comment type="subcellular location">
    <subcellularLocation>
        <location evidence="7">Cytoplasm</location>
    </subcellularLocation>
</comment>
<evidence type="ECO:0000256" key="5">
    <source>
        <dbReference type="ARBA" id="ARBA00023204"/>
    </source>
</evidence>
<dbReference type="SUPFAM" id="SSF47781">
    <property type="entry name" value="RuvA domain 2-like"/>
    <property type="match status" value="1"/>
</dbReference>
<comment type="caution">
    <text evidence="11">The sequence shown here is derived from an EMBL/GenBank/DDBJ whole genome shotgun (WGS) entry which is preliminary data.</text>
</comment>
<dbReference type="Gene3D" id="4.10.860.10">
    <property type="entry name" value="UVR domain"/>
    <property type="match status" value="1"/>
</dbReference>
<dbReference type="Pfam" id="PF22920">
    <property type="entry name" value="UvrC_RNaseH"/>
    <property type="match status" value="1"/>
</dbReference>
<accession>A0ABV9QI06</accession>
<dbReference type="PROSITE" id="PS50164">
    <property type="entry name" value="GIY_YIG"/>
    <property type="match status" value="1"/>
</dbReference>
<name>A0ABV9QI06_9FIRM</name>
<dbReference type="SMART" id="SM00278">
    <property type="entry name" value="HhH1"/>
    <property type="match status" value="2"/>
</dbReference>
<dbReference type="PANTHER" id="PTHR30562:SF1">
    <property type="entry name" value="UVRABC SYSTEM PROTEIN C"/>
    <property type="match status" value="1"/>
</dbReference>
<evidence type="ECO:0000259" key="10">
    <source>
        <dbReference type="PROSITE" id="PS50165"/>
    </source>
</evidence>
<dbReference type="InterPro" id="IPR004791">
    <property type="entry name" value="UvrC"/>
</dbReference>
<dbReference type="PROSITE" id="PS50165">
    <property type="entry name" value="UVRC"/>
    <property type="match status" value="1"/>
</dbReference>
<evidence type="ECO:0000256" key="6">
    <source>
        <dbReference type="ARBA" id="ARBA00023236"/>
    </source>
</evidence>
<keyword evidence="4 7" id="KW-0267">Excision nuclease</keyword>
<dbReference type="Proteomes" id="UP001595916">
    <property type="component" value="Unassembled WGS sequence"/>
</dbReference>
<dbReference type="Pfam" id="PF14520">
    <property type="entry name" value="HHH_5"/>
    <property type="match status" value="1"/>
</dbReference>
<dbReference type="InterPro" id="IPR001162">
    <property type="entry name" value="UvrC_RNase_H_dom"/>
</dbReference>
<dbReference type="InterPro" id="IPR038476">
    <property type="entry name" value="UvrC_RNase_H_dom_sf"/>
</dbReference>
<evidence type="ECO:0000256" key="2">
    <source>
        <dbReference type="ARBA" id="ARBA00022763"/>
    </source>
</evidence>
<dbReference type="NCBIfam" id="TIGR00194">
    <property type="entry name" value="uvrC"/>
    <property type="match status" value="1"/>
</dbReference>
<dbReference type="SMART" id="SM00465">
    <property type="entry name" value="GIYc"/>
    <property type="match status" value="1"/>
</dbReference>
<dbReference type="InterPro" id="IPR047296">
    <property type="entry name" value="GIY-YIG_UvrC_Cho"/>
</dbReference>
<dbReference type="InterPro" id="IPR000305">
    <property type="entry name" value="GIY-YIG_endonuc"/>
</dbReference>
<dbReference type="SUPFAM" id="SSF82771">
    <property type="entry name" value="GIY-YIG endonuclease"/>
    <property type="match status" value="1"/>
</dbReference>
<evidence type="ECO:0000259" key="8">
    <source>
        <dbReference type="PROSITE" id="PS50151"/>
    </source>
</evidence>
<dbReference type="PANTHER" id="PTHR30562">
    <property type="entry name" value="UVRC/OXIDOREDUCTASE"/>
    <property type="match status" value="1"/>
</dbReference>
<keyword evidence="2 7" id="KW-0227">DNA damage</keyword>
<dbReference type="InterPro" id="IPR010994">
    <property type="entry name" value="RuvA_2-like"/>
</dbReference>
<feature type="domain" description="GIY-YIG" evidence="9">
    <location>
        <begin position="14"/>
        <end position="93"/>
    </location>
</feature>
<keyword evidence="1 7" id="KW-0963">Cytoplasm</keyword>
<keyword evidence="12" id="KW-1185">Reference proteome</keyword>
<dbReference type="Pfam" id="PF01541">
    <property type="entry name" value="GIY-YIG"/>
    <property type="match status" value="1"/>
</dbReference>
<protein>
    <recommendedName>
        <fullName evidence="7">UvrABC system protein C</fullName>
        <shortName evidence="7">Protein UvrC</shortName>
    </recommendedName>
    <alternativeName>
        <fullName evidence="7">Excinuclease ABC subunit C</fullName>
    </alternativeName>
</protein>
<dbReference type="CDD" id="cd10434">
    <property type="entry name" value="GIY-YIG_UvrC_Cho"/>
    <property type="match status" value="1"/>
</dbReference>
<keyword evidence="5 7" id="KW-0234">DNA repair</keyword>
<evidence type="ECO:0000256" key="4">
    <source>
        <dbReference type="ARBA" id="ARBA00022881"/>
    </source>
</evidence>
<dbReference type="PROSITE" id="PS50151">
    <property type="entry name" value="UVR"/>
    <property type="match status" value="1"/>
</dbReference>
<dbReference type="Gene3D" id="1.10.150.20">
    <property type="entry name" value="5' to 3' exonuclease, C-terminal subdomain"/>
    <property type="match status" value="1"/>
</dbReference>
<dbReference type="RefSeq" id="WP_379787331.1">
    <property type="nucleotide sequence ID" value="NZ_JBHSHL010000007.1"/>
</dbReference>
<gene>
    <name evidence="7 11" type="primary">uvrC</name>
    <name evidence="11" type="ORF">ACFO4R_02095</name>
</gene>
<dbReference type="InterPro" id="IPR050066">
    <property type="entry name" value="UvrABC_protein_C"/>
</dbReference>
<dbReference type="SUPFAM" id="SSF46600">
    <property type="entry name" value="C-terminal UvrC-binding domain of UvrB"/>
    <property type="match status" value="1"/>
</dbReference>
<keyword evidence="3 7" id="KW-0228">DNA excision</keyword>
<dbReference type="InterPro" id="IPR001943">
    <property type="entry name" value="UVR_dom"/>
</dbReference>
<evidence type="ECO:0000256" key="1">
    <source>
        <dbReference type="ARBA" id="ARBA00022490"/>
    </source>
</evidence>
<evidence type="ECO:0000259" key="9">
    <source>
        <dbReference type="PROSITE" id="PS50164"/>
    </source>
</evidence>
<comment type="function">
    <text evidence="7">The UvrABC repair system catalyzes the recognition and processing of DNA lesions. UvrC both incises the 5' and 3' sides of the lesion. The N-terminal half is responsible for the 3' incision and the C-terminal half is responsible for the 5' incision.</text>
</comment>
<evidence type="ECO:0000256" key="3">
    <source>
        <dbReference type="ARBA" id="ARBA00022769"/>
    </source>
</evidence>
<dbReference type="Gene3D" id="3.40.1440.10">
    <property type="entry name" value="GIY-YIG endonuclease"/>
    <property type="match status" value="1"/>
</dbReference>
<dbReference type="Pfam" id="PF08459">
    <property type="entry name" value="UvrC_RNaseH_dom"/>
    <property type="match status" value="1"/>
</dbReference>
<dbReference type="InterPro" id="IPR035901">
    <property type="entry name" value="GIY-YIG_endonuc_sf"/>
</dbReference>
<feature type="domain" description="UvrC family homology region profile" evidence="10">
    <location>
        <begin position="258"/>
        <end position="480"/>
    </location>
</feature>
<proteinExistence type="inferred from homology"/>
<dbReference type="InterPro" id="IPR003583">
    <property type="entry name" value="Hlx-hairpin-Hlx_DNA-bd_motif"/>
</dbReference>
<dbReference type="EMBL" id="JBHSHL010000007">
    <property type="protein sequence ID" value="MFC4803863.1"/>
    <property type="molecule type" value="Genomic_DNA"/>
</dbReference>
<evidence type="ECO:0000256" key="7">
    <source>
        <dbReference type="HAMAP-Rule" id="MF_00203"/>
    </source>
</evidence>
<comment type="subunit">
    <text evidence="7">Interacts with UvrB in an incision complex.</text>
</comment>
<evidence type="ECO:0000313" key="11">
    <source>
        <dbReference type="EMBL" id="MFC4803863.1"/>
    </source>
</evidence>
<reference evidence="12" key="1">
    <citation type="journal article" date="2019" name="Int. J. Syst. Evol. Microbiol.">
        <title>The Global Catalogue of Microorganisms (GCM) 10K type strain sequencing project: providing services to taxonomists for standard genome sequencing and annotation.</title>
        <authorList>
            <consortium name="The Broad Institute Genomics Platform"/>
            <consortium name="The Broad Institute Genome Sequencing Center for Infectious Disease"/>
            <person name="Wu L."/>
            <person name="Ma J."/>
        </authorList>
    </citation>
    <scope>NUCLEOTIDE SEQUENCE [LARGE SCALE GENOMIC DNA]</scope>
    <source>
        <strain evidence="12">CCUG 46385</strain>
    </source>
</reference>